<evidence type="ECO:0000313" key="1">
    <source>
        <dbReference type="EMBL" id="SVB81879.1"/>
    </source>
</evidence>
<reference evidence="1" key="1">
    <citation type="submission" date="2018-05" db="EMBL/GenBank/DDBJ databases">
        <authorList>
            <person name="Lanie J.A."/>
            <person name="Ng W.-L."/>
            <person name="Kazmierczak K.M."/>
            <person name="Andrzejewski T.M."/>
            <person name="Davidsen T.M."/>
            <person name="Wayne K.J."/>
            <person name="Tettelin H."/>
            <person name="Glass J.I."/>
            <person name="Rusch D."/>
            <person name="Podicherti R."/>
            <person name="Tsui H.-C.T."/>
            <person name="Winkler M.E."/>
        </authorList>
    </citation>
    <scope>NUCLEOTIDE SEQUENCE</scope>
</reference>
<name>A0A382H3W3_9ZZZZ</name>
<proteinExistence type="predicted"/>
<organism evidence="1">
    <name type="scientific">marine metagenome</name>
    <dbReference type="NCBI Taxonomy" id="408172"/>
    <lineage>
        <taxon>unclassified sequences</taxon>
        <taxon>metagenomes</taxon>
        <taxon>ecological metagenomes</taxon>
    </lineage>
</organism>
<sequence>MSLNDIRDRFTPALDEIIDRCRITADFVDKEQFQVLIATVWGNAVLEPERSGIETSDLEDLHDFLNEQIERVMGEGVTVTHCFEFIVSKQGEDSLARQRVTANHKEFLHYFARLIL</sequence>
<gene>
    <name evidence="1" type="ORF">METZ01_LOCUS234733</name>
</gene>
<dbReference type="AlphaFoldDB" id="A0A382H3W3"/>
<protein>
    <submittedName>
        <fullName evidence="1">Uncharacterized protein</fullName>
    </submittedName>
</protein>
<accession>A0A382H3W3</accession>
<dbReference type="EMBL" id="UINC01058980">
    <property type="protein sequence ID" value="SVB81879.1"/>
    <property type="molecule type" value="Genomic_DNA"/>
</dbReference>